<evidence type="ECO:0000313" key="4">
    <source>
        <dbReference type="Proteomes" id="UP000440096"/>
    </source>
</evidence>
<dbReference type="Gene3D" id="1.10.150.240">
    <property type="entry name" value="Putative phosphatase, domain 2"/>
    <property type="match status" value="1"/>
</dbReference>
<dbReference type="AlphaFoldDB" id="A0A6N7YI51"/>
<gene>
    <name evidence="3" type="ORF">GKO32_01045</name>
</gene>
<dbReference type="InterPro" id="IPR006328">
    <property type="entry name" value="2-HAD"/>
</dbReference>
<dbReference type="InterPro" id="IPR036412">
    <property type="entry name" value="HAD-like_sf"/>
</dbReference>
<dbReference type="Proteomes" id="UP000440096">
    <property type="component" value="Unassembled WGS sequence"/>
</dbReference>
<reference evidence="3 4" key="1">
    <citation type="submission" date="2019-11" db="EMBL/GenBank/DDBJ databases">
        <title>Draft genome of Amycolatopsis RM579.</title>
        <authorList>
            <person name="Duangmal K."/>
            <person name="Mingma R."/>
        </authorList>
    </citation>
    <scope>NUCLEOTIDE SEQUENCE [LARGE SCALE GENOMIC DNA]</scope>
    <source>
        <strain evidence="3 4">RM579</strain>
    </source>
</reference>
<proteinExistence type="inferred from homology"/>
<dbReference type="InterPro" id="IPR051540">
    <property type="entry name" value="S-2-haloacid_dehalogenase"/>
</dbReference>
<sequence>MARRPLVIAFDVIETLFPLEPLRARILAAGAPGHVLELWFTRLLRDAFALTAAGGYRPFGEIAAGALESITSLSEDAVRGIVAGFAELDPHPDVAPALRRVREAGVSVITLTNGSAHTTRTLLRRAGVLDDVQQVLTVDDIQRWKPAPEIYQYAAHACQVEPGQVALVAAHGWDLHGAHQAGLVTGWVSRLEGRFPPVFAPPDVTGDGLVEVVEALLALTE</sequence>
<protein>
    <submittedName>
        <fullName evidence="3">Haloacid dehalogenase type II</fullName>
    </submittedName>
</protein>
<dbReference type="CDD" id="cd02588">
    <property type="entry name" value="HAD_L2-DEX"/>
    <property type="match status" value="1"/>
</dbReference>
<dbReference type="Pfam" id="PF00702">
    <property type="entry name" value="Hydrolase"/>
    <property type="match status" value="1"/>
</dbReference>
<dbReference type="SFLD" id="SFLDG01129">
    <property type="entry name" value="C1.5:_HAD__Beta-PGM__Phosphata"/>
    <property type="match status" value="1"/>
</dbReference>
<dbReference type="InterPro" id="IPR006439">
    <property type="entry name" value="HAD-SF_hydro_IA"/>
</dbReference>
<organism evidence="3 4">
    <name type="scientific">Amycolatopsis pithecellobii</name>
    <dbReference type="NCBI Taxonomy" id="664692"/>
    <lineage>
        <taxon>Bacteria</taxon>
        <taxon>Bacillati</taxon>
        <taxon>Actinomycetota</taxon>
        <taxon>Actinomycetes</taxon>
        <taxon>Pseudonocardiales</taxon>
        <taxon>Pseudonocardiaceae</taxon>
        <taxon>Amycolatopsis</taxon>
    </lineage>
</organism>
<evidence type="ECO:0000256" key="1">
    <source>
        <dbReference type="ARBA" id="ARBA00008106"/>
    </source>
</evidence>
<dbReference type="OrthoDB" id="3774052at2"/>
<dbReference type="SFLD" id="SFLDS00003">
    <property type="entry name" value="Haloacid_Dehalogenase"/>
    <property type="match status" value="1"/>
</dbReference>
<dbReference type="InterPro" id="IPR023214">
    <property type="entry name" value="HAD_sf"/>
</dbReference>
<accession>A0A6N7YI51</accession>
<dbReference type="PANTHER" id="PTHR43316">
    <property type="entry name" value="HYDROLASE, HALOACID DELAHOGENASE-RELATED"/>
    <property type="match status" value="1"/>
</dbReference>
<dbReference type="Gene3D" id="3.40.50.1000">
    <property type="entry name" value="HAD superfamily/HAD-like"/>
    <property type="match status" value="1"/>
</dbReference>
<evidence type="ECO:0000313" key="3">
    <source>
        <dbReference type="EMBL" id="MTD52575.1"/>
    </source>
</evidence>
<dbReference type="PRINTS" id="PR00413">
    <property type="entry name" value="HADHALOGNASE"/>
</dbReference>
<dbReference type="GO" id="GO:0019120">
    <property type="term" value="F:hydrolase activity, acting on acid halide bonds, in C-halide compounds"/>
    <property type="evidence" value="ECO:0007669"/>
    <property type="project" value="InterPro"/>
</dbReference>
<evidence type="ECO:0000256" key="2">
    <source>
        <dbReference type="ARBA" id="ARBA00022801"/>
    </source>
</evidence>
<dbReference type="PANTHER" id="PTHR43316:SF3">
    <property type="entry name" value="HALOACID DEHALOGENASE, TYPE II (AFU_ORTHOLOGUE AFUA_2G07750)-RELATED"/>
    <property type="match status" value="1"/>
</dbReference>
<dbReference type="NCBIfam" id="TIGR01493">
    <property type="entry name" value="HAD-SF-IA-v2"/>
    <property type="match status" value="1"/>
</dbReference>
<keyword evidence="4" id="KW-1185">Reference proteome</keyword>
<name>A0A6N7YI51_9PSEU</name>
<dbReference type="RefSeq" id="WP_154754823.1">
    <property type="nucleotide sequence ID" value="NZ_WMBA01000001.1"/>
</dbReference>
<dbReference type="EMBL" id="WMBA01000001">
    <property type="protein sequence ID" value="MTD52575.1"/>
    <property type="molecule type" value="Genomic_DNA"/>
</dbReference>
<comment type="similarity">
    <text evidence="1">Belongs to the HAD-like hydrolase superfamily. S-2-haloalkanoic acid dehalogenase family.</text>
</comment>
<dbReference type="InterPro" id="IPR023198">
    <property type="entry name" value="PGP-like_dom2"/>
</dbReference>
<dbReference type="NCBIfam" id="TIGR01428">
    <property type="entry name" value="HAD_type_II"/>
    <property type="match status" value="1"/>
</dbReference>
<dbReference type="SUPFAM" id="SSF56784">
    <property type="entry name" value="HAD-like"/>
    <property type="match status" value="1"/>
</dbReference>
<keyword evidence="2" id="KW-0378">Hydrolase</keyword>
<comment type="caution">
    <text evidence="3">The sequence shown here is derived from an EMBL/GenBank/DDBJ whole genome shotgun (WGS) entry which is preliminary data.</text>
</comment>